<sequence>MPGFPLPPHPIPACVVLLAIITASTDIVSRRIPNPIIAAGLVAALLVQGWLHGPLSGSAIWLTGALTGFAVLLPFYLLRGMAAGDVKLLMMIGAWLGAWPTVQIALATFVIGGVWSLALTVHRRRTGQLLGNLLYMVAGGARRGSNAAADQPAPFASVGSLPYGVAIAAGTLGVLFANLT</sequence>
<evidence type="ECO:0000313" key="4">
    <source>
        <dbReference type="EMBL" id="SDI09614.1"/>
    </source>
</evidence>
<name>A0A1G8HSL3_9BURK</name>
<dbReference type="GO" id="GO:0004190">
    <property type="term" value="F:aspartic-type endopeptidase activity"/>
    <property type="evidence" value="ECO:0007669"/>
    <property type="project" value="InterPro"/>
</dbReference>
<dbReference type="EMBL" id="FNCJ01000017">
    <property type="protein sequence ID" value="SDI09614.1"/>
    <property type="molecule type" value="Genomic_DNA"/>
</dbReference>
<accession>A0A1G8HSL3</accession>
<feature type="transmembrane region" description="Helical" evidence="2">
    <location>
        <begin position="6"/>
        <end position="24"/>
    </location>
</feature>
<dbReference type="Proteomes" id="UP000199706">
    <property type="component" value="Unassembled WGS sequence"/>
</dbReference>
<keyword evidence="2" id="KW-1133">Transmembrane helix</keyword>
<feature type="transmembrane region" description="Helical" evidence="2">
    <location>
        <begin position="36"/>
        <end position="53"/>
    </location>
</feature>
<dbReference type="AlphaFoldDB" id="A0A1G8HSL3"/>
<dbReference type="GO" id="GO:0006465">
    <property type="term" value="P:signal peptide processing"/>
    <property type="evidence" value="ECO:0007669"/>
    <property type="project" value="TreeGrafter"/>
</dbReference>
<reference evidence="4 5" key="1">
    <citation type="submission" date="2016-10" db="EMBL/GenBank/DDBJ databases">
        <authorList>
            <person name="de Groot N.N."/>
        </authorList>
    </citation>
    <scope>NUCLEOTIDE SEQUENCE [LARGE SCALE GENOMIC DNA]</scope>
    <source>
        <strain evidence="4 5">LMG 2247</strain>
    </source>
</reference>
<protein>
    <submittedName>
        <fullName evidence="4">Prepilin peptidase CpaA</fullName>
    </submittedName>
</protein>
<dbReference type="PANTHER" id="PTHR30487">
    <property type="entry name" value="TYPE 4 PREPILIN-LIKE PROTEINS LEADER PEPTIDE-PROCESSING ENZYME"/>
    <property type="match status" value="1"/>
</dbReference>
<dbReference type="Gene3D" id="1.20.120.1220">
    <property type="match status" value="1"/>
</dbReference>
<dbReference type="InterPro" id="IPR050882">
    <property type="entry name" value="Prepilin_peptidase/N-MTase"/>
</dbReference>
<dbReference type="GO" id="GO:0005886">
    <property type="term" value="C:plasma membrane"/>
    <property type="evidence" value="ECO:0007669"/>
    <property type="project" value="TreeGrafter"/>
</dbReference>
<proteinExistence type="inferred from homology"/>
<gene>
    <name evidence="4" type="ORF">SAMN05216466_11754</name>
</gene>
<evidence type="ECO:0000313" key="5">
    <source>
        <dbReference type="Proteomes" id="UP000199706"/>
    </source>
</evidence>
<dbReference type="InterPro" id="IPR000045">
    <property type="entry name" value="Prepilin_IV_endopep_pep"/>
</dbReference>
<keyword evidence="2" id="KW-0472">Membrane</keyword>
<dbReference type="PANTHER" id="PTHR30487:SF0">
    <property type="entry name" value="PREPILIN LEADER PEPTIDASE_N-METHYLTRANSFERASE-RELATED"/>
    <property type="match status" value="1"/>
</dbReference>
<feature type="domain" description="Prepilin type IV endopeptidase peptidase" evidence="3">
    <location>
        <begin position="15"/>
        <end position="117"/>
    </location>
</feature>
<feature type="transmembrane region" description="Helical" evidence="2">
    <location>
        <begin position="59"/>
        <end position="78"/>
    </location>
</feature>
<feature type="transmembrane region" description="Helical" evidence="2">
    <location>
        <begin position="161"/>
        <end position="179"/>
    </location>
</feature>
<feature type="transmembrane region" description="Helical" evidence="2">
    <location>
        <begin position="90"/>
        <end position="115"/>
    </location>
</feature>
<keyword evidence="2" id="KW-0812">Transmembrane</keyword>
<evidence type="ECO:0000256" key="1">
    <source>
        <dbReference type="ARBA" id="ARBA00005801"/>
    </source>
</evidence>
<evidence type="ECO:0000259" key="3">
    <source>
        <dbReference type="Pfam" id="PF01478"/>
    </source>
</evidence>
<organism evidence="4 5">
    <name type="scientific">Paraburkholderia phenazinium</name>
    <dbReference type="NCBI Taxonomy" id="60549"/>
    <lineage>
        <taxon>Bacteria</taxon>
        <taxon>Pseudomonadati</taxon>
        <taxon>Pseudomonadota</taxon>
        <taxon>Betaproteobacteria</taxon>
        <taxon>Burkholderiales</taxon>
        <taxon>Burkholderiaceae</taxon>
        <taxon>Paraburkholderia</taxon>
    </lineage>
</organism>
<dbReference type="Pfam" id="PF01478">
    <property type="entry name" value="Peptidase_A24"/>
    <property type="match status" value="1"/>
</dbReference>
<comment type="similarity">
    <text evidence="1">Belongs to the peptidase A24 family.</text>
</comment>
<evidence type="ECO:0000256" key="2">
    <source>
        <dbReference type="SAM" id="Phobius"/>
    </source>
</evidence>